<keyword evidence="2" id="KW-1185">Reference proteome</keyword>
<proteinExistence type="predicted"/>
<comment type="caution">
    <text evidence="1">The sequence shown here is derived from an EMBL/GenBank/DDBJ whole genome shotgun (WGS) entry which is preliminary data.</text>
</comment>
<feature type="non-terminal residue" evidence="1">
    <location>
        <position position="1"/>
    </location>
</feature>
<dbReference type="AlphaFoldDB" id="A0A8J2KYW6"/>
<gene>
    <name evidence="1" type="ORF">AFUS01_LOCUS35983</name>
</gene>
<name>A0A8J2KYW6_9HEXA</name>
<accession>A0A8J2KYW6</accession>
<dbReference type="EMBL" id="CAJVCH010537832">
    <property type="protein sequence ID" value="CAG7825902.1"/>
    <property type="molecule type" value="Genomic_DNA"/>
</dbReference>
<protein>
    <submittedName>
        <fullName evidence="1">Uncharacterized protein</fullName>
    </submittedName>
</protein>
<evidence type="ECO:0000313" key="1">
    <source>
        <dbReference type="EMBL" id="CAG7825902.1"/>
    </source>
</evidence>
<dbReference type="Proteomes" id="UP000708208">
    <property type="component" value="Unassembled WGS sequence"/>
</dbReference>
<sequence>MIFIRKRVEGTYHTLE</sequence>
<evidence type="ECO:0000313" key="2">
    <source>
        <dbReference type="Proteomes" id="UP000708208"/>
    </source>
</evidence>
<organism evidence="1 2">
    <name type="scientific">Allacma fusca</name>
    <dbReference type="NCBI Taxonomy" id="39272"/>
    <lineage>
        <taxon>Eukaryota</taxon>
        <taxon>Metazoa</taxon>
        <taxon>Ecdysozoa</taxon>
        <taxon>Arthropoda</taxon>
        <taxon>Hexapoda</taxon>
        <taxon>Collembola</taxon>
        <taxon>Symphypleona</taxon>
        <taxon>Sminthuridae</taxon>
        <taxon>Allacma</taxon>
    </lineage>
</organism>
<reference evidence="1" key="1">
    <citation type="submission" date="2021-06" db="EMBL/GenBank/DDBJ databases">
        <authorList>
            <person name="Hodson N. C."/>
            <person name="Mongue J. A."/>
            <person name="Jaron S. K."/>
        </authorList>
    </citation>
    <scope>NUCLEOTIDE SEQUENCE</scope>
</reference>